<dbReference type="PROSITE" id="PS00178">
    <property type="entry name" value="AA_TRNA_LIGASE_I"/>
    <property type="match status" value="1"/>
</dbReference>
<evidence type="ECO:0000259" key="11">
    <source>
        <dbReference type="Pfam" id="PF00133"/>
    </source>
</evidence>
<dbReference type="SUPFAM" id="SSF52374">
    <property type="entry name" value="Nucleotidylyl transferase"/>
    <property type="match status" value="1"/>
</dbReference>
<keyword evidence="7 9" id="KW-0030">Aminoacyl-tRNA synthetase</keyword>
<evidence type="ECO:0000256" key="1">
    <source>
        <dbReference type="ARBA" id="ARBA00005594"/>
    </source>
</evidence>
<dbReference type="GO" id="GO:0005524">
    <property type="term" value="F:ATP binding"/>
    <property type="evidence" value="ECO:0007669"/>
    <property type="project" value="UniProtKB-UniRule"/>
</dbReference>
<dbReference type="EMBL" id="CP014870">
    <property type="protein sequence ID" value="ANJ57240.1"/>
    <property type="molecule type" value="Genomic_DNA"/>
</dbReference>
<evidence type="ECO:0000256" key="5">
    <source>
        <dbReference type="ARBA" id="ARBA00022840"/>
    </source>
</evidence>
<keyword evidence="2 9" id="KW-0963">Cytoplasm</keyword>
<dbReference type="NCBIfam" id="TIGR00396">
    <property type="entry name" value="leuS_bact"/>
    <property type="match status" value="1"/>
</dbReference>
<dbReference type="KEGG" id="psil:PMA3_19650"/>
<dbReference type="Pfam" id="PF09334">
    <property type="entry name" value="tRNA-synt_1g"/>
    <property type="match status" value="1"/>
</dbReference>
<evidence type="ECO:0000256" key="7">
    <source>
        <dbReference type="ARBA" id="ARBA00023146"/>
    </source>
</evidence>
<feature type="domain" description="Methionyl/Valyl/Leucyl/Isoleucyl-tRNA synthetase anticodon-binding" evidence="12">
    <location>
        <begin position="714"/>
        <end position="827"/>
    </location>
</feature>
<evidence type="ECO:0000256" key="9">
    <source>
        <dbReference type="HAMAP-Rule" id="MF_00049"/>
    </source>
</evidence>
<dbReference type="STRING" id="1853130.PMA3_19650"/>
<dbReference type="PANTHER" id="PTHR43740">
    <property type="entry name" value="LEUCYL-TRNA SYNTHETASE"/>
    <property type="match status" value="1"/>
</dbReference>
<dbReference type="Proteomes" id="UP000078354">
    <property type="component" value="Chromosome"/>
</dbReference>
<dbReference type="Gene3D" id="3.40.50.620">
    <property type="entry name" value="HUPs"/>
    <property type="match status" value="2"/>
</dbReference>
<dbReference type="AlphaFoldDB" id="A0A191YWI6"/>
<evidence type="ECO:0000256" key="10">
    <source>
        <dbReference type="RuleBase" id="RU363035"/>
    </source>
</evidence>
<dbReference type="InterPro" id="IPR014729">
    <property type="entry name" value="Rossmann-like_a/b/a_fold"/>
</dbReference>
<organism evidence="15 16">
    <name type="scientific">Pseudomonas silesiensis</name>
    <dbReference type="NCBI Taxonomy" id="1853130"/>
    <lineage>
        <taxon>Bacteria</taxon>
        <taxon>Pseudomonadati</taxon>
        <taxon>Pseudomonadota</taxon>
        <taxon>Gammaproteobacteria</taxon>
        <taxon>Pseudomonadales</taxon>
        <taxon>Pseudomonadaceae</taxon>
        <taxon>Pseudomonas</taxon>
    </lineage>
</organism>
<evidence type="ECO:0000256" key="3">
    <source>
        <dbReference type="ARBA" id="ARBA00022598"/>
    </source>
</evidence>
<comment type="catalytic activity">
    <reaction evidence="8 9">
        <text>tRNA(Leu) + L-leucine + ATP = L-leucyl-tRNA(Leu) + AMP + diphosphate</text>
        <dbReference type="Rhea" id="RHEA:11688"/>
        <dbReference type="Rhea" id="RHEA-COMP:9613"/>
        <dbReference type="Rhea" id="RHEA-COMP:9622"/>
        <dbReference type="ChEBI" id="CHEBI:30616"/>
        <dbReference type="ChEBI" id="CHEBI:33019"/>
        <dbReference type="ChEBI" id="CHEBI:57427"/>
        <dbReference type="ChEBI" id="CHEBI:78442"/>
        <dbReference type="ChEBI" id="CHEBI:78494"/>
        <dbReference type="ChEBI" id="CHEBI:456215"/>
        <dbReference type="EC" id="6.1.1.4"/>
    </reaction>
</comment>
<evidence type="ECO:0000259" key="14">
    <source>
        <dbReference type="Pfam" id="PF13603"/>
    </source>
</evidence>
<dbReference type="GO" id="GO:0005829">
    <property type="term" value="C:cytosol"/>
    <property type="evidence" value="ECO:0007669"/>
    <property type="project" value="TreeGrafter"/>
</dbReference>
<dbReference type="FunFam" id="1.10.730.10:FF:000002">
    <property type="entry name" value="Leucine--tRNA ligase"/>
    <property type="match status" value="1"/>
</dbReference>
<feature type="binding site" evidence="9">
    <location>
        <position position="634"/>
    </location>
    <ligand>
        <name>ATP</name>
        <dbReference type="ChEBI" id="CHEBI:30616"/>
    </ligand>
</feature>
<keyword evidence="4 9" id="KW-0547">Nucleotide-binding</keyword>
<dbReference type="InterPro" id="IPR001412">
    <property type="entry name" value="aa-tRNA-synth_I_CS"/>
</dbReference>
<dbReference type="PANTHER" id="PTHR43740:SF2">
    <property type="entry name" value="LEUCINE--TRNA LIGASE, MITOCHONDRIAL"/>
    <property type="match status" value="1"/>
</dbReference>
<dbReference type="Gene3D" id="3.10.20.590">
    <property type="match status" value="1"/>
</dbReference>
<dbReference type="InterPro" id="IPR009008">
    <property type="entry name" value="Val/Leu/Ile-tRNA-synth_edit"/>
</dbReference>
<accession>A0A191YWI6</accession>
<keyword evidence="3 9" id="KW-0436">Ligase</keyword>
<comment type="similarity">
    <text evidence="1 9 10">Belongs to the class-I aminoacyl-tRNA synthetase family.</text>
</comment>
<dbReference type="FunFam" id="2.20.28.290:FF:000001">
    <property type="entry name" value="Leucine--tRNA ligase"/>
    <property type="match status" value="1"/>
</dbReference>
<evidence type="ECO:0000256" key="6">
    <source>
        <dbReference type="ARBA" id="ARBA00022917"/>
    </source>
</evidence>
<evidence type="ECO:0000259" key="13">
    <source>
        <dbReference type="Pfam" id="PF09334"/>
    </source>
</evidence>
<dbReference type="CDD" id="cd00812">
    <property type="entry name" value="LeuRS_core"/>
    <property type="match status" value="1"/>
</dbReference>
<dbReference type="EC" id="6.1.1.4" evidence="9"/>
<evidence type="ECO:0000313" key="15">
    <source>
        <dbReference type="EMBL" id="ANJ57240.1"/>
    </source>
</evidence>
<feature type="domain" description="Aminoacyl-tRNA synthetase class Ia" evidence="11">
    <location>
        <begin position="427"/>
        <end position="581"/>
    </location>
</feature>
<evidence type="ECO:0000313" key="16">
    <source>
        <dbReference type="Proteomes" id="UP000078354"/>
    </source>
</evidence>
<dbReference type="GO" id="GO:0006429">
    <property type="term" value="P:leucyl-tRNA aminoacylation"/>
    <property type="evidence" value="ECO:0007669"/>
    <property type="project" value="UniProtKB-UniRule"/>
</dbReference>
<evidence type="ECO:0000256" key="2">
    <source>
        <dbReference type="ARBA" id="ARBA00022490"/>
    </source>
</evidence>
<dbReference type="Gene3D" id="1.10.730.10">
    <property type="entry name" value="Isoleucyl-tRNA Synthetase, Domain 1"/>
    <property type="match status" value="2"/>
</dbReference>
<dbReference type="InterPro" id="IPR013155">
    <property type="entry name" value="M/V/L/I-tRNA-synth_anticd-bd"/>
</dbReference>
<dbReference type="InterPro" id="IPR002300">
    <property type="entry name" value="aa-tRNA-synth_Ia"/>
</dbReference>
<gene>
    <name evidence="9 15" type="primary">leuS</name>
    <name evidence="15" type="ORF">PMA3_19650</name>
</gene>
<dbReference type="PRINTS" id="PR00985">
    <property type="entry name" value="TRNASYNTHLEU"/>
</dbReference>
<feature type="domain" description="Leucyl-tRNA synthetase editing" evidence="14">
    <location>
        <begin position="221"/>
        <end position="412"/>
    </location>
</feature>
<keyword evidence="5 9" id="KW-0067">ATP-binding</keyword>
<sequence>MRPQYDPARVESTAQAKWLEDDVFRAVEDEARPKFYACSMLPYPSGKLHMGHVRNYTINDMLARHMRMKGFNVLMPMGWDAFGLPAENAAMQSGVSPAEWTRLNIADMKAQMQPLGLAFDWSREIATCDPQYYKWSQWFFLKLLEKGVAYKKTQTVNWDPVDQTVLANEQVIDGRGWRSGALVEQREIPGYYLRITQYAEELLSAIDTLDGWPDRVRTMQRNWIGKASGVRLAFAHRIRDASGQLIDAGMLWVFTTRVDTLMGVTFCAISPEHALSRRALELDPGLEPQVKACRQAAEAGPATSAQVKIGVPSGLHVEHPLTGEPVALWITNYVLSEYGEGALMAVPAHDERDFDFANQYGLPVRQVIACDDQVYDFQDWSDSHAGRDGHLINSGAYDGLTVAQATQAIVAALVERGMGEEATTWRLRDWGISRQRYWGTPIPIIRCEHCGDVPVPYSDLPVVLPTDCIPDGSANPLLAHAGFRQVACPRCAAPALRETDTLDTFVDSSWYFMRYCDPDSDTAMVGPGSRYWMAIDQYIGGIEHAVLHLLYARFWTRAMRDEGLVAFSEPFKNLFTQGMLLRESYYRAADDGSRQWFYPAQVTVQYDEKGRPVKSTALEDGLPVIIGGVEKMSKSKNNVVEPKDIIDRFGADTARLFTIFAGPPDQDTIWSDSGVEGAYRFLRRLWTFACDSQARDGRDDGVEDVAESRRVRFEMHRLLQQVNSDYERMQYNTVVSGAMKMLKVLEGGRAAGLQVTREGMAILLQVLNPVTPHITQVLWAELGFPGDIYDSSWPVPDNEALKQDEVKMMVQVNGKLRGEILIQADADHDAIRIRALADPVLRSHLEGASRMIVVPNRLVNFVI</sequence>
<dbReference type="SUPFAM" id="SSF47323">
    <property type="entry name" value="Anticodon-binding domain of a subclass of class I aminoacyl-tRNA synthetases"/>
    <property type="match status" value="1"/>
</dbReference>
<dbReference type="RefSeq" id="WP_064678743.1">
    <property type="nucleotide sequence ID" value="NZ_CP014870.1"/>
</dbReference>
<dbReference type="FunFam" id="3.40.50.620:FF:000003">
    <property type="entry name" value="Leucine--tRNA ligase"/>
    <property type="match status" value="1"/>
</dbReference>
<evidence type="ECO:0000256" key="4">
    <source>
        <dbReference type="ARBA" id="ARBA00022741"/>
    </source>
</evidence>
<evidence type="ECO:0000256" key="8">
    <source>
        <dbReference type="ARBA" id="ARBA00047469"/>
    </source>
</evidence>
<keyword evidence="6 9" id="KW-0648">Protein biosynthesis</keyword>
<dbReference type="GO" id="GO:0002161">
    <property type="term" value="F:aminoacyl-tRNA deacylase activity"/>
    <property type="evidence" value="ECO:0007669"/>
    <property type="project" value="InterPro"/>
</dbReference>
<dbReference type="InterPro" id="IPR025709">
    <property type="entry name" value="Leu_tRNA-synth_edit"/>
</dbReference>
<evidence type="ECO:0000259" key="12">
    <source>
        <dbReference type="Pfam" id="PF08264"/>
    </source>
</evidence>
<dbReference type="Gene3D" id="2.20.28.290">
    <property type="match status" value="1"/>
</dbReference>
<keyword evidence="16" id="KW-1185">Reference proteome</keyword>
<feature type="short sequence motif" description="'KMSKS' region" evidence="9">
    <location>
        <begin position="631"/>
        <end position="635"/>
    </location>
</feature>
<dbReference type="GO" id="GO:0004823">
    <property type="term" value="F:leucine-tRNA ligase activity"/>
    <property type="evidence" value="ECO:0007669"/>
    <property type="project" value="UniProtKB-UniRule"/>
</dbReference>
<comment type="subcellular location">
    <subcellularLocation>
        <location evidence="9">Cytoplasm</location>
    </subcellularLocation>
</comment>
<reference evidence="15 16" key="1">
    <citation type="journal article" date="2018" name="Syst. Appl. Microbiol.">
        <title>Pseudomonas silesiensis sp. nov. strain A3T isolated from a biological pesticide sewage treatment plant and analysis of the complete genome sequence.</title>
        <authorList>
            <person name="Kaminski M.A."/>
            <person name="Furmanczyk E.M."/>
            <person name="Sobczak A."/>
            <person name="Dziembowski A."/>
            <person name="Lipinski L."/>
        </authorList>
    </citation>
    <scope>NUCLEOTIDE SEQUENCE [LARGE SCALE GENOMIC DNA]</scope>
    <source>
        <strain evidence="15 16">A3</strain>
    </source>
</reference>
<protein>
    <recommendedName>
        <fullName evidence="9">Leucine--tRNA ligase</fullName>
        <ecNumber evidence="9">6.1.1.4</ecNumber>
    </recommendedName>
    <alternativeName>
        <fullName evidence="9">Leucyl-tRNA synthetase</fullName>
        <shortName evidence="9">LeuRS</shortName>
    </alternativeName>
</protein>
<dbReference type="Pfam" id="PF08264">
    <property type="entry name" value="Anticodon_1"/>
    <property type="match status" value="1"/>
</dbReference>
<dbReference type="OrthoDB" id="9810365at2"/>
<name>A0A191YWI6_9PSED</name>
<dbReference type="CDD" id="cd07958">
    <property type="entry name" value="Anticodon_Ia_Leu_BEm"/>
    <property type="match status" value="1"/>
</dbReference>
<feature type="short sequence motif" description="'HIGH' region" evidence="9">
    <location>
        <begin position="42"/>
        <end position="52"/>
    </location>
</feature>
<dbReference type="SUPFAM" id="SSF50677">
    <property type="entry name" value="ValRS/IleRS/LeuRS editing domain"/>
    <property type="match status" value="1"/>
</dbReference>
<dbReference type="InterPro" id="IPR009080">
    <property type="entry name" value="tRNAsynth_Ia_anticodon-bd"/>
</dbReference>
<proteinExistence type="inferred from homology"/>
<dbReference type="InterPro" id="IPR015413">
    <property type="entry name" value="Methionyl/Leucyl_tRNA_Synth"/>
</dbReference>
<feature type="domain" description="Methionyl/Leucyl tRNA synthetase" evidence="13">
    <location>
        <begin position="38"/>
        <end position="171"/>
    </location>
</feature>
<dbReference type="Pfam" id="PF13603">
    <property type="entry name" value="tRNA-synt_1_2"/>
    <property type="match status" value="1"/>
</dbReference>
<dbReference type="InterPro" id="IPR002302">
    <property type="entry name" value="Leu-tRNA-ligase"/>
</dbReference>
<feature type="domain" description="Aminoacyl-tRNA synthetase class Ia" evidence="11">
    <location>
        <begin position="591"/>
        <end position="664"/>
    </location>
</feature>
<dbReference type="Pfam" id="PF00133">
    <property type="entry name" value="tRNA-synt_1"/>
    <property type="match status" value="2"/>
</dbReference>
<dbReference type="HAMAP" id="MF_00049_B">
    <property type="entry name" value="Leu_tRNA_synth_B"/>
    <property type="match status" value="1"/>
</dbReference>